<dbReference type="RefSeq" id="WP_201073096.1">
    <property type="nucleotide sequence ID" value="NZ_CP067420.1"/>
</dbReference>
<dbReference type="SMART" id="SM00357">
    <property type="entry name" value="CSP"/>
    <property type="match status" value="2"/>
</dbReference>
<keyword evidence="4" id="KW-1185">Reference proteome</keyword>
<evidence type="ECO:0000313" key="3">
    <source>
        <dbReference type="EMBL" id="QQP88360.1"/>
    </source>
</evidence>
<dbReference type="Pfam" id="PF00313">
    <property type="entry name" value="CSD"/>
    <property type="match status" value="2"/>
</dbReference>
<dbReference type="PROSITE" id="PS51857">
    <property type="entry name" value="CSD_2"/>
    <property type="match status" value="2"/>
</dbReference>
<evidence type="ECO:0000313" key="4">
    <source>
        <dbReference type="Proteomes" id="UP000595197"/>
    </source>
</evidence>
<protein>
    <submittedName>
        <fullName evidence="3">CspA family cold shock protein</fullName>
    </submittedName>
</protein>
<organism evidence="3 4">
    <name type="scientific">Skermanella cutis</name>
    <dbReference type="NCBI Taxonomy" id="2775420"/>
    <lineage>
        <taxon>Bacteria</taxon>
        <taxon>Pseudomonadati</taxon>
        <taxon>Pseudomonadota</taxon>
        <taxon>Alphaproteobacteria</taxon>
        <taxon>Rhodospirillales</taxon>
        <taxon>Azospirillaceae</taxon>
        <taxon>Skermanella</taxon>
    </lineage>
</organism>
<feature type="region of interest" description="Disordered" evidence="1">
    <location>
        <begin position="82"/>
        <end position="147"/>
    </location>
</feature>
<dbReference type="InterPro" id="IPR012340">
    <property type="entry name" value="NA-bd_OB-fold"/>
</dbReference>
<feature type="compositionally biased region" description="Polar residues" evidence="1">
    <location>
        <begin position="82"/>
        <end position="91"/>
    </location>
</feature>
<accession>A0ABX7B207</accession>
<dbReference type="Proteomes" id="UP000595197">
    <property type="component" value="Chromosome"/>
</dbReference>
<dbReference type="SUPFAM" id="SSF50249">
    <property type="entry name" value="Nucleic acid-binding proteins"/>
    <property type="match status" value="2"/>
</dbReference>
<feature type="domain" description="CSD" evidence="2">
    <location>
        <begin position="19"/>
        <end position="84"/>
    </location>
</feature>
<dbReference type="InterPro" id="IPR011129">
    <property type="entry name" value="CSD"/>
</dbReference>
<sequence length="241" mass="25399">MRFNAPRHSFQQQTPVAEKIKATVKWFDPNKGFGFVAPDDGSPDAFLPASAVTAVGHDRLPEGSTVVVDLVQGQKGNQVSRIYDVDTTTASPRPRRDDAGRAGGRMGAPARGGYGQDRGGYGNDRGGYGGGGYGQDRGGYGNDRGGYGQDRGGYGNDRGGYGGGYADRSSGPAEEVEGTVKWFNTTKGFGFVAPDSGGKDVFVHITAVERSGVGALQENQRVRMKVQQGQKGLEAVSIETL</sequence>
<reference evidence="3" key="1">
    <citation type="submission" date="2021-02" db="EMBL/GenBank/DDBJ databases">
        <title>Skermanella TT6 skin isolate.</title>
        <authorList>
            <person name="Lee K."/>
            <person name="Ganzorig M."/>
        </authorList>
    </citation>
    <scope>NUCLEOTIDE SEQUENCE</scope>
    <source>
        <strain evidence="3">TT6</strain>
    </source>
</reference>
<dbReference type="InterPro" id="IPR002059">
    <property type="entry name" value="CSP_DNA-bd"/>
</dbReference>
<proteinExistence type="predicted"/>
<evidence type="ECO:0000259" key="2">
    <source>
        <dbReference type="PROSITE" id="PS51857"/>
    </source>
</evidence>
<evidence type="ECO:0000256" key="1">
    <source>
        <dbReference type="SAM" id="MobiDB-lite"/>
    </source>
</evidence>
<feature type="compositionally biased region" description="Gly residues" evidence="1">
    <location>
        <begin position="101"/>
        <end position="147"/>
    </location>
</feature>
<gene>
    <name evidence="3" type="ORF">IGS68_20255</name>
</gene>
<dbReference type="CDD" id="cd04458">
    <property type="entry name" value="CSP_CDS"/>
    <property type="match status" value="2"/>
</dbReference>
<dbReference type="InterPro" id="IPR050181">
    <property type="entry name" value="Cold_shock_domain"/>
</dbReference>
<feature type="domain" description="CSD" evidence="2">
    <location>
        <begin position="175"/>
        <end position="240"/>
    </location>
</feature>
<dbReference type="EMBL" id="CP067420">
    <property type="protein sequence ID" value="QQP88360.1"/>
    <property type="molecule type" value="Genomic_DNA"/>
</dbReference>
<dbReference type="PRINTS" id="PR00050">
    <property type="entry name" value="COLDSHOCK"/>
</dbReference>
<dbReference type="PANTHER" id="PTHR11544">
    <property type="entry name" value="COLD SHOCK DOMAIN CONTAINING PROTEINS"/>
    <property type="match status" value="1"/>
</dbReference>
<dbReference type="Gene3D" id="2.40.50.140">
    <property type="entry name" value="Nucleic acid-binding proteins"/>
    <property type="match status" value="2"/>
</dbReference>
<name>A0ABX7B207_9PROT</name>